<dbReference type="GO" id="GO:0071208">
    <property type="term" value="F:histone pre-mRNA DCP binding"/>
    <property type="evidence" value="ECO:0007669"/>
    <property type="project" value="TreeGrafter"/>
</dbReference>
<dbReference type="PANTHER" id="PTHR21196:SF1">
    <property type="entry name" value="U7 SNRNA-ASSOCIATED SM-LIKE PROTEIN LSM10"/>
    <property type="match status" value="1"/>
</dbReference>
<dbReference type="GO" id="GO:0071254">
    <property type="term" value="C:cytoplasmic U snRNP body"/>
    <property type="evidence" value="ECO:0007669"/>
    <property type="project" value="TreeGrafter"/>
</dbReference>
<dbReference type="AlphaFoldDB" id="U4UFS8"/>
<sequence length="141" mass="16131">MAPINAGNATKKEMALFFNTLSCLVKNLEKQYILVDLRNELSLYGKVINVDAYMNMEMEDVTLYDTRGQEKALSNFYITARCIRYVHMPERADAMALLTSQLSSMTSTKKDKQKRVYKTSRALRNHADTLKDAYTASKQLT</sequence>
<dbReference type="GO" id="GO:0071209">
    <property type="term" value="F:U7 snRNA binding"/>
    <property type="evidence" value="ECO:0007669"/>
    <property type="project" value="TreeGrafter"/>
</dbReference>
<accession>U4UFS8</accession>
<dbReference type="CDD" id="cd01733">
    <property type="entry name" value="LSm10"/>
    <property type="match status" value="1"/>
</dbReference>
<name>U4UFS8_DENPD</name>
<dbReference type="Proteomes" id="UP000030742">
    <property type="component" value="Unassembled WGS sequence"/>
</dbReference>
<gene>
    <name evidence="2" type="ORF">D910_06152</name>
</gene>
<dbReference type="EMBL" id="KB632095">
    <property type="protein sequence ID" value="ERL88770.1"/>
    <property type="molecule type" value="Genomic_DNA"/>
</dbReference>
<dbReference type="SUPFAM" id="SSF50182">
    <property type="entry name" value="Sm-like ribonucleoproteins"/>
    <property type="match status" value="1"/>
</dbReference>
<dbReference type="OrthoDB" id="10256176at2759"/>
<dbReference type="InterPro" id="IPR010920">
    <property type="entry name" value="LSM_dom_sf"/>
</dbReference>
<dbReference type="PANTHER" id="PTHR21196">
    <property type="entry name" value="U7 SNRNA-ASSOCIATED SM-LIKE PROTEIN LSM10"/>
    <property type="match status" value="1"/>
</dbReference>
<dbReference type="GO" id="GO:0016604">
    <property type="term" value="C:nuclear body"/>
    <property type="evidence" value="ECO:0007669"/>
    <property type="project" value="TreeGrafter"/>
</dbReference>
<dbReference type="GO" id="GO:0006398">
    <property type="term" value="P:mRNA 3'-end processing by stem-loop binding and cleavage"/>
    <property type="evidence" value="ECO:0007669"/>
    <property type="project" value="TreeGrafter"/>
</dbReference>
<organism evidence="2 3">
    <name type="scientific">Dendroctonus ponderosae</name>
    <name type="common">Mountain pine beetle</name>
    <dbReference type="NCBI Taxonomy" id="77166"/>
    <lineage>
        <taxon>Eukaryota</taxon>
        <taxon>Metazoa</taxon>
        <taxon>Ecdysozoa</taxon>
        <taxon>Arthropoda</taxon>
        <taxon>Hexapoda</taxon>
        <taxon>Insecta</taxon>
        <taxon>Pterygota</taxon>
        <taxon>Neoptera</taxon>
        <taxon>Endopterygota</taxon>
        <taxon>Coleoptera</taxon>
        <taxon>Polyphaga</taxon>
        <taxon>Cucujiformia</taxon>
        <taxon>Curculionidae</taxon>
        <taxon>Scolytinae</taxon>
        <taxon>Dendroctonus</taxon>
    </lineage>
</organism>
<feature type="domain" description="Sm" evidence="1">
    <location>
        <begin position="25"/>
        <end position="87"/>
    </location>
</feature>
<protein>
    <recommendedName>
        <fullName evidence="1">Sm domain-containing protein</fullName>
    </recommendedName>
</protein>
<evidence type="ECO:0000313" key="3">
    <source>
        <dbReference type="Proteomes" id="UP000030742"/>
    </source>
</evidence>
<reference evidence="2 3" key="1">
    <citation type="journal article" date="2013" name="Genome Biol.">
        <title>Draft genome of the mountain pine beetle, Dendroctonus ponderosae Hopkins, a major forest pest.</title>
        <authorList>
            <person name="Keeling C.I."/>
            <person name="Yuen M.M."/>
            <person name="Liao N.Y."/>
            <person name="Docking T.R."/>
            <person name="Chan S.K."/>
            <person name="Taylor G.A."/>
            <person name="Palmquist D.L."/>
            <person name="Jackman S.D."/>
            <person name="Nguyen A."/>
            <person name="Li M."/>
            <person name="Henderson H."/>
            <person name="Janes J.K."/>
            <person name="Zhao Y."/>
            <person name="Pandoh P."/>
            <person name="Moore R."/>
            <person name="Sperling F.A."/>
            <person name="Huber D.P."/>
            <person name="Birol I."/>
            <person name="Jones S.J."/>
            <person name="Bohlmann J."/>
        </authorList>
    </citation>
    <scope>NUCLEOTIDE SEQUENCE</scope>
</reference>
<evidence type="ECO:0000259" key="1">
    <source>
        <dbReference type="Pfam" id="PF01423"/>
    </source>
</evidence>
<dbReference type="InterPro" id="IPR001163">
    <property type="entry name" value="Sm_dom_euk/arc"/>
</dbReference>
<dbReference type="Pfam" id="PF01423">
    <property type="entry name" value="LSM"/>
    <property type="match status" value="1"/>
</dbReference>
<dbReference type="STRING" id="77166.U4UFS8"/>
<dbReference type="InterPro" id="IPR052840">
    <property type="entry name" value="U7_snRNA_Sm-like"/>
</dbReference>
<dbReference type="Gene3D" id="2.30.30.100">
    <property type="match status" value="1"/>
</dbReference>
<proteinExistence type="predicted"/>
<evidence type="ECO:0000313" key="2">
    <source>
        <dbReference type="EMBL" id="ERL88770.1"/>
    </source>
</evidence>